<protein>
    <submittedName>
        <fullName evidence="6">LysR family transcriptional regulator</fullName>
    </submittedName>
</protein>
<keyword evidence="2" id="KW-0805">Transcription regulation</keyword>
<dbReference type="InterPro" id="IPR036390">
    <property type="entry name" value="WH_DNA-bd_sf"/>
</dbReference>
<dbReference type="InterPro" id="IPR005119">
    <property type="entry name" value="LysR_subst-bd"/>
</dbReference>
<feature type="domain" description="HTH lysR-type" evidence="5">
    <location>
        <begin position="17"/>
        <end position="74"/>
    </location>
</feature>
<dbReference type="FunFam" id="1.10.10.10:FF:000001">
    <property type="entry name" value="LysR family transcriptional regulator"/>
    <property type="match status" value="1"/>
</dbReference>
<sequence length="331" mass="37368">MKRVNRMSVVRIGKEWPLIEDLHVFLTIIYAKSFSKAAQEMGVSPAYISKRIKILEEKLGIKLFHRDTRHLTLTEDGKNIARKATQVLDDMDCLLTEAKIPQKKISGSINICASFGFGISHVSKVISQLSRVYPQLDIKLHLTDEDVDLANNGFHLEVKVGNVIKGKNIARKLANNYRILCASPAYLQKHGIPTKLEDLENHNCLFIQEKNAYFGLWNLERQGVTYPVRIKSHLSTNCGTVAMQWSLDAQGIMLRSWWDVYSHIKDGSLINVLPDYKQSANIWAVYPERISESEKMNKCIEFCQSILASFLSRGKKAGTNAPASVTAAITY</sequence>
<dbReference type="InterPro" id="IPR000847">
    <property type="entry name" value="LysR_HTH_N"/>
</dbReference>
<comment type="caution">
    <text evidence="6">The sequence shown here is derived from an EMBL/GenBank/DDBJ whole genome shotgun (WGS) entry which is preliminary data.</text>
</comment>
<dbReference type="Gene3D" id="1.10.10.10">
    <property type="entry name" value="Winged helix-like DNA-binding domain superfamily/Winged helix DNA-binding domain"/>
    <property type="match status" value="1"/>
</dbReference>
<evidence type="ECO:0000256" key="1">
    <source>
        <dbReference type="ARBA" id="ARBA00009437"/>
    </source>
</evidence>
<dbReference type="GO" id="GO:0003700">
    <property type="term" value="F:DNA-binding transcription factor activity"/>
    <property type="evidence" value="ECO:0007669"/>
    <property type="project" value="InterPro"/>
</dbReference>
<dbReference type="SUPFAM" id="SSF53850">
    <property type="entry name" value="Periplasmic binding protein-like II"/>
    <property type="match status" value="1"/>
</dbReference>
<dbReference type="GO" id="GO:0043565">
    <property type="term" value="F:sequence-specific DNA binding"/>
    <property type="evidence" value="ECO:0007669"/>
    <property type="project" value="TreeGrafter"/>
</dbReference>
<organism evidence="6">
    <name type="scientific">Salmonella enterica subsp. enterica serovar Alachua</name>
    <dbReference type="NCBI Taxonomy" id="913240"/>
    <lineage>
        <taxon>Bacteria</taxon>
        <taxon>Pseudomonadati</taxon>
        <taxon>Pseudomonadota</taxon>
        <taxon>Gammaproteobacteria</taxon>
        <taxon>Enterobacterales</taxon>
        <taxon>Enterobacteriaceae</taxon>
        <taxon>Salmonella</taxon>
    </lineage>
</organism>
<evidence type="ECO:0000256" key="3">
    <source>
        <dbReference type="ARBA" id="ARBA00023125"/>
    </source>
</evidence>
<dbReference type="GO" id="GO:0006351">
    <property type="term" value="P:DNA-templated transcription"/>
    <property type="evidence" value="ECO:0007669"/>
    <property type="project" value="TreeGrafter"/>
</dbReference>
<name>A0A730N153_SALET</name>
<comment type="similarity">
    <text evidence="1">Belongs to the LysR transcriptional regulatory family.</text>
</comment>
<reference evidence="6" key="2">
    <citation type="submission" date="2018-07" db="EMBL/GenBank/DDBJ databases">
        <authorList>
            <consortium name="NCBI Pathogen Detection Project"/>
        </authorList>
    </citation>
    <scope>NUCLEOTIDE SEQUENCE</scope>
    <source>
        <strain evidence="6">BCW_2043</strain>
    </source>
</reference>
<evidence type="ECO:0000259" key="5">
    <source>
        <dbReference type="PROSITE" id="PS50931"/>
    </source>
</evidence>
<evidence type="ECO:0000256" key="2">
    <source>
        <dbReference type="ARBA" id="ARBA00023015"/>
    </source>
</evidence>
<dbReference type="Pfam" id="PF03466">
    <property type="entry name" value="LysR_substrate"/>
    <property type="match status" value="1"/>
</dbReference>
<proteinExistence type="inferred from homology"/>
<dbReference type="InterPro" id="IPR058163">
    <property type="entry name" value="LysR-type_TF_proteobact-type"/>
</dbReference>
<keyword evidence="4" id="KW-0804">Transcription</keyword>
<keyword evidence="3" id="KW-0238">DNA-binding</keyword>
<dbReference type="AlphaFoldDB" id="A0A730N153"/>
<evidence type="ECO:0000313" key="6">
    <source>
        <dbReference type="EMBL" id="HAE3955803.1"/>
    </source>
</evidence>
<dbReference type="SUPFAM" id="SSF46785">
    <property type="entry name" value="Winged helix' DNA-binding domain"/>
    <property type="match status" value="1"/>
</dbReference>
<dbReference type="FunFam" id="3.40.190.290:FF:000001">
    <property type="entry name" value="Transcriptional regulator, LysR family"/>
    <property type="match status" value="1"/>
</dbReference>
<dbReference type="PANTHER" id="PTHR30537">
    <property type="entry name" value="HTH-TYPE TRANSCRIPTIONAL REGULATOR"/>
    <property type="match status" value="1"/>
</dbReference>
<accession>A0A730N153</accession>
<dbReference type="InterPro" id="IPR036388">
    <property type="entry name" value="WH-like_DNA-bd_sf"/>
</dbReference>
<dbReference type="PROSITE" id="PS50931">
    <property type="entry name" value="HTH_LYSR"/>
    <property type="match status" value="1"/>
</dbReference>
<evidence type="ECO:0000256" key="4">
    <source>
        <dbReference type="ARBA" id="ARBA00023163"/>
    </source>
</evidence>
<gene>
    <name evidence="6" type="ORF">GNC31_004633</name>
</gene>
<dbReference type="PRINTS" id="PR00039">
    <property type="entry name" value="HTHLYSR"/>
</dbReference>
<dbReference type="Gene3D" id="3.40.190.290">
    <property type="match status" value="1"/>
</dbReference>
<dbReference type="GO" id="GO:0009891">
    <property type="term" value="P:positive regulation of biosynthetic process"/>
    <property type="evidence" value="ECO:0007669"/>
    <property type="project" value="UniProtKB-ARBA"/>
</dbReference>
<dbReference type="EMBL" id="DAARUD010000028">
    <property type="protein sequence ID" value="HAE3955803.1"/>
    <property type="molecule type" value="Genomic_DNA"/>
</dbReference>
<reference evidence="6" key="1">
    <citation type="journal article" date="2018" name="Genome Biol.">
        <title>SKESA: strategic k-mer extension for scrupulous assemblies.</title>
        <authorList>
            <person name="Souvorov A."/>
            <person name="Agarwala R."/>
            <person name="Lipman D.J."/>
        </authorList>
    </citation>
    <scope>NUCLEOTIDE SEQUENCE</scope>
    <source>
        <strain evidence="6">BCW_2043</strain>
    </source>
</reference>
<dbReference type="PANTHER" id="PTHR30537:SF5">
    <property type="entry name" value="HTH-TYPE TRANSCRIPTIONAL ACTIVATOR TTDR-RELATED"/>
    <property type="match status" value="1"/>
</dbReference>
<dbReference type="Pfam" id="PF00126">
    <property type="entry name" value="HTH_1"/>
    <property type="match status" value="1"/>
</dbReference>